<gene>
    <name evidence="2" type="ORF">GCM10009107_01620</name>
</gene>
<dbReference type="EMBL" id="BAAAEW010000002">
    <property type="protein sequence ID" value="GAA0740206.1"/>
    <property type="molecule type" value="Genomic_DNA"/>
</dbReference>
<feature type="signal peptide" evidence="1">
    <location>
        <begin position="1"/>
        <end position="22"/>
    </location>
</feature>
<keyword evidence="1" id="KW-0732">Signal</keyword>
<organism evidence="2 3">
    <name type="scientific">Ideonella azotifigens</name>
    <dbReference type="NCBI Taxonomy" id="513160"/>
    <lineage>
        <taxon>Bacteria</taxon>
        <taxon>Pseudomonadati</taxon>
        <taxon>Pseudomonadota</taxon>
        <taxon>Betaproteobacteria</taxon>
        <taxon>Burkholderiales</taxon>
        <taxon>Sphaerotilaceae</taxon>
        <taxon>Ideonella</taxon>
    </lineage>
</organism>
<dbReference type="SUPFAM" id="SSF53850">
    <property type="entry name" value="Periplasmic binding protein-like II"/>
    <property type="match status" value="1"/>
</dbReference>
<evidence type="ECO:0008006" key="4">
    <source>
        <dbReference type="Google" id="ProtNLM"/>
    </source>
</evidence>
<dbReference type="Gene3D" id="3.40.190.10">
    <property type="entry name" value="Periplasmic binding protein-like II"/>
    <property type="match status" value="1"/>
</dbReference>
<accession>A0ABP3UPV3</accession>
<dbReference type="RefSeq" id="WP_141290243.1">
    <property type="nucleotide sequence ID" value="NZ_BAAAEW010000002.1"/>
</dbReference>
<reference evidence="3" key="1">
    <citation type="journal article" date="2019" name="Int. J. Syst. Evol. Microbiol.">
        <title>The Global Catalogue of Microorganisms (GCM) 10K type strain sequencing project: providing services to taxonomists for standard genome sequencing and annotation.</title>
        <authorList>
            <consortium name="The Broad Institute Genomics Platform"/>
            <consortium name="The Broad Institute Genome Sequencing Center for Infectious Disease"/>
            <person name="Wu L."/>
            <person name="Ma J."/>
        </authorList>
    </citation>
    <scope>NUCLEOTIDE SEQUENCE [LARGE SCALE GENOMIC DNA]</scope>
    <source>
        <strain evidence="3">JCM 15503</strain>
    </source>
</reference>
<protein>
    <recommendedName>
        <fullName evidence="4">PBP domain-containing protein</fullName>
    </recommendedName>
</protein>
<evidence type="ECO:0000313" key="2">
    <source>
        <dbReference type="EMBL" id="GAA0740206.1"/>
    </source>
</evidence>
<comment type="caution">
    <text evidence="2">The sequence shown here is derived from an EMBL/GenBank/DDBJ whole genome shotgun (WGS) entry which is preliminary data.</text>
</comment>
<keyword evidence="3" id="KW-1185">Reference proteome</keyword>
<feature type="chain" id="PRO_5046257246" description="PBP domain-containing protein" evidence="1">
    <location>
        <begin position="23"/>
        <end position="155"/>
    </location>
</feature>
<sequence length="155" mass="16688">MRLALALLLLLWLSFAGAPARAAEGGIAVVVGKLPGAPTALGRAELLGIYGRKRELWDDRTPIVAINLPASHPLRRDFSLWLFRRTPQDLQSYWNDQYFHGVLPPPVLASEEAVLRFVAATPGAVGYVSLCAVDKRVDVVAVLPASEPAAACPSH</sequence>
<proteinExistence type="predicted"/>
<dbReference type="Proteomes" id="UP001500279">
    <property type="component" value="Unassembled WGS sequence"/>
</dbReference>
<evidence type="ECO:0000313" key="3">
    <source>
        <dbReference type="Proteomes" id="UP001500279"/>
    </source>
</evidence>
<evidence type="ECO:0000256" key="1">
    <source>
        <dbReference type="SAM" id="SignalP"/>
    </source>
</evidence>
<name>A0ABP3UPV3_9BURK</name>